<gene>
    <name evidence="7" type="ORF">DFL_006529</name>
</gene>
<evidence type="ECO:0000259" key="6">
    <source>
        <dbReference type="Pfam" id="PF24883"/>
    </source>
</evidence>
<evidence type="ECO:0000259" key="5">
    <source>
        <dbReference type="Pfam" id="PF23414"/>
    </source>
</evidence>
<evidence type="ECO:0000313" key="8">
    <source>
        <dbReference type="Proteomes" id="UP000283090"/>
    </source>
</evidence>
<protein>
    <submittedName>
        <fullName evidence="7">Uncharacterized protein</fullName>
    </submittedName>
</protein>
<feature type="repeat" description="WD" evidence="3">
    <location>
        <begin position="1085"/>
        <end position="1126"/>
    </location>
</feature>
<feature type="repeat" description="WD" evidence="3">
    <location>
        <begin position="1293"/>
        <end position="1332"/>
    </location>
</feature>
<dbReference type="FunFam" id="2.130.10.10:FF:000228">
    <property type="entry name" value="COMPASS-like H3K4 histone methylase component WDR5A"/>
    <property type="match status" value="1"/>
</dbReference>
<feature type="domain" description="EML-like second beta-propeller" evidence="5">
    <location>
        <begin position="1340"/>
        <end position="1561"/>
    </location>
</feature>
<dbReference type="SUPFAM" id="SSF52540">
    <property type="entry name" value="P-loop containing nucleoside triphosphate hydrolases"/>
    <property type="match status" value="1"/>
</dbReference>
<dbReference type="InterPro" id="IPR055442">
    <property type="entry name" value="Beta-prop_EML-like_2nd"/>
</dbReference>
<dbReference type="Pfam" id="PF23414">
    <property type="entry name" value="Beta-prop_EML_2"/>
    <property type="match status" value="1"/>
</dbReference>
<dbReference type="PRINTS" id="PR00320">
    <property type="entry name" value="GPROTEINBRPT"/>
</dbReference>
<dbReference type="SUPFAM" id="SSF53167">
    <property type="entry name" value="Purine and uridine phosphorylases"/>
    <property type="match status" value="1"/>
</dbReference>
<dbReference type="GO" id="GO:0003824">
    <property type="term" value="F:catalytic activity"/>
    <property type="evidence" value="ECO:0007669"/>
    <property type="project" value="InterPro"/>
</dbReference>
<dbReference type="InterPro" id="IPR020472">
    <property type="entry name" value="WD40_PAC1"/>
</dbReference>
<evidence type="ECO:0000313" key="7">
    <source>
        <dbReference type="EMBL" id="RVD82093.1"/>
    </source>
</evidence>
<dbReference type="Gene3D" id="2.130.10.10">
    <property type="entry name" value="YVTN repeat-like/Quinoprotein amine dehydrogenase"/>
    <property type="match status" value="8"/>
</dbReference>
<feature type="repeat" description="WD" evidence="3">
    <location>
        <begin position="1127"/>
        <end position="1168"/>
    </location>
</feature>
<feature type="repeat" description="WD" evidence="3">
    <location>
        <begin position="1332"/>
        <end position="1373"/>
    </location>
</feature>
<feature type="repeat" description="WD" evidence="3">
    <location>
        <begin position="1374"/>
        <end position="1415"/>
    </location>
</feature>
<feature type="repeat" description="WD" evidence="3">
    <location>
        <begin position="959"/>
        <end position="1000"/>
    </location>
</feature>
<feature type="repeat" description="WD" evidence="3">
    <location>
        <begin position="1211"/>
        <end position="1251"/>
    </location>
</feature>
<dbReference type="PANTHER" id="PTHR19848">
    <property type="entry name" value="WD40 REPEAT PROTEIN"/>
    <property type="match status" value="1"/>
</dbReference>
<feature type="repeat" description="WD" evidence="3">
    <location>
        <begin position="917"/>
        <end position="958"/>
    </location>
</feature>
<dbReference type="SMART" id="SM00320">
    <property type="entry name" value="WD40"/>
    <property type="match status" value="14"/>
</dbReference>
<proteinExistence type="predicted"/>
<feature type="domain" description="Nephrocystin 3-like N-terminal" evidence="6">
    <location>
        <begin position="352"/>
        <end position="520"/>
    </location>
</feature>
<dbReference type="Proteomes" id="UP000283090">
    <property type="component" value="Unassembled WGS sequence"/>
</dbReference>
<sequence length="1572" mass="170932">MDPQLDRDDYTIAWICALPLEVAAAVAILDKRHPRLPQDKEDHNAYEFGQVGSYNIVITCLPSGVYGVTEAAVVATGLRRSFPSITVGLMVGIGGGAPALHDIRLGDVVVSVPGMEFGGVLQYDFGKTIQEGKFAQTGVLNKPPEIFLKEISMLKSQYPSNTSHTIHTLNNIITEALQNGLVSEDFARPHTDRDRLFRAYYDHPAENASCDQCDPSMVVERPSRVEDQPYMHYGLIASGNQVMKHGITRDKLSKEKGVLCFEMEAAGLMDKLPSLIIRGICDYSDSHKNKIWQPYAALAAAAFAKILLLRLPPRVNDDHNRTQKYKIDLPSAEGAAFGDSADQYEPECLPGTRTDLLHHITQWAEDPHGKCIFWMYGMAGTGKSTISRTVARSLRASGQLGASFFFKRGEAGRSSGALFFTTIALQLVNRFRSMVSSVRKTIEAEPGISRKTFKEQFDKLIFQPLSELKFSPHTAKPVVVVLVDALDECETKNDIKIIISLFAQLKDIGGVNVRVFLTSRPDLPIRPTFGKLPRGTYEDLVLHEVPKIEHDISVFLKHELSKIAEEHELSQGWPGDERIQKLVEMAMPLFIYAATLCRFIGDPSWDPSKRIKKVLEYQTGWQTSKLGKTYLPILDQLVLGQDAGEQEELYEEFQQIVGTITNLASPLSIPALASLLSVEESIVQCRLDQLHSVLNVPRDRYTAIRTFHLSFRDFLLDPSLREKSRFWVDERKAHKIIASKCIELMSSSKGIKEDICGLKSPGMFRSDISKELIEQHLPPELQYACRYWAYHLKQSGGCINDNGQVHMFLHQHLFHWLEATSLLGNMFNTLDTINILNSIVGAENSKGISGFIYDIKRFVLQNQVIIDKAPLQTYASAVIFTPKKSFVRKVFNPGKMIQWVCRLPRVQDEWDALLQTLEGHTGWVTTVAFSPDGRTLASASADRTVRLWDAGTGAPLQTLEGHTSSVTAVAFSPDGRTLASSSQDGTVRLWDAGTGALLQTLEGHTSLVTAVAFSPDGRTLASASADGTVRLWDADTRAPLQTLEGHRGSITAVAFSPDGRTLVSASDDETVRLWDAGTGVPLQTLKGYTDWVIAIAFSPDGRTLAPASADGTVRLWDAGTGAPLQTLEGHTGWVIAVAFSPDGRTLASASHDRTVRLWDAGTGAPLQTLEGHTGWVTAVAFSPDGRILASASHDETVRLWDAGTGAPLQTLEGHTSSVTAVAFSPDDRTLAPASAGTVRLWDAGTGAPLQTLEGHTGWVRAVAFSPDGRILASASHDETVRLWDAGTGAPLQTLEHTGSVTAVVFSPDGKTLASANGTVRLWDAGTGAPLQTLEHTGLVAAVAFSPDGRTLASVSDDGIVRLWDAGTGALLQTLEGHTGSVAAVAFSSDGRTLASASDDGIVRLWDAGTGVPLQTLEGHVTWVRAVAFSPDGRILASASHDETVRLWDAGAGAPLQTLAGHTGSVTAVAFSPDGRTLASESDDGTVRLWDAGTGAPLQTLARQSNIPLSFFLEVGQHEICVDGEWLTRDEEKLIWLPHSHRAFCSASYGNLIVLGHASGSLSFIAFKFDFNI</sequence>
<dbReference type="RefSeq" id="XP_067487637.1">
    <property type="nucleotide sequence ID" value="XM_067635973.1"/>
</dbReference>
<keyword evidence="4" id="KW-1133">Transmembrane helix</keyword>
<dbReference type="InterPro" id="IPR056884">
    <property type="entry name" value="NPHP3-like_N"/>
</dbReference>
<feature type="repeat" description="WD" evidence="3">
    <location>
        <begin position="1458"/>
        <end position="1499"/>
    </location>
</feature>
<dbReference type="InterPro" id="IPR001680">
    <property type="entry name" value="WD40_rpt"/>
</dbReference>
<feature type="repeat" description="WD" evidence="3">
    <location>
        <begin position="1169"/>
        <end position="1210"/>
    </location>
</feature>
<feature type="repeat" description="WD" evidence="3">
    <location>
        <begin position="1001"/>
        <end position="1042"/>
    </location>
</feature>
<dbReference type="InterPro" id="IPR036322">
    <property type="entry name" value="WD40_repeat_dom_sf"/>
</dbReference>
<dbReference type="PROSITE" id="PS00678">
    <property type="entry name" value="WD_REPEATS_1"/>
    <property type="match status" value="1"/>
</dbReference>
<feature type="repeat" description="WD" evidence="3">
    <location>
        <begin position="1416"/>
        <end position="1457"/>
    </location>
</feature>
<dbReference type="GO" id="GO:0009116">
    <property type="term" value="P:nucleoside metabolic process"/>
    <property type="evidence" value="ECO:0007669"/>
    <property type="project" value="InterPro"/>
</dbReference>
<evidence type="ECO:0000256" key="1">
    <source>
        <dbReference type="ARBA" id="ARBA00022574"/>
    </source>
</evidence>
<dbReference type="Gene3D" id="3.40.50.300">
    <property type="entry name" value="P-loop containing nucleotide triphosphate hydrolases"/>
    <property type="match status" value="1"/>
</dbReference>
<organism evidence="7 8">
    <name type="scientific">Arthrobotrys flagrans</name>
    <name type="common">Nematode-trapping fungus</name>
    <name type="synonym">Trichothecium flagrans</name>
    <dbReference type="NCBI Taxonomy" id="97331"/>
    <lineage>
        <taxon>Eukaryota</taxon>
        <taxon>Fungi</taxon>
        <taxon>Dikarya</taxon>
        <taxon>Ascomycota</taxon>
        <taxon>Pezizomycotina</taxon>
        <taxon>Orbiliomycetes</taxon>
        <taxon>Orbiliales</taxon>
        <taxon>Orbiliaceae</taxon>
        <taxon>Arthrobotrys</taxon>
    </lineage>
</organism>
<name>A0A436ZTN4_ARTFL</name>
<evidence type="ECO:0000256" key="3">
    <source>
        <dbReference type="PROSITE-ProRule" id="PRU00221"/>
    </source>
</evidence>
<dbReference type="Gene3D" id="3.40.50.1580">
    <property type="entry name" value="Nucleoside phosphorylase domain"/>
    <property type="match status" value="1"/>
</dbReference>
<dbReference type="Pfam" id="PF00400">
    <property type="entry name" value="WD40"/>
    <property type="match status" value="10"/>
</dbReference>
<evidence type="ECO:0000256" key="2">
    <source>
        <dbReference type="ARBA" id="ARBA00022737"/>
    </source>
</evidence>
<dbReference type="PROSITE" id="PS50082">
    <property type="entry name" value="WD_REPEATS_2"/>
    <property type="match status" value="14"/>
</dbReference>
<dbReference type="PANTHER" id="PTHR19848:SF8">
    <property type="entry name" value="F-BOX AND WD REPEAT DOMAIN CONTAINING 7"/>
    <property type="match status" value="1"/>
</dbReference>
<accession>A0A436ZTN4</accession>
<keyword evidence="4" id="KW-0812">Transmembrane</keyword>
<dbReference type="PROSITE" id="PS50294">
    <property type="entry name" value="WD_REPEATS_REGION"/>
    <property type="match status" value="13"/>
</dbReference>
<dbReference type="InterPro" id="IPR019775">
    <property type="entry name" value="WD40_repeat_CS"/>
</dbReference>
<dbReference type="VEuPathDB" id="FungiDB:DFL_006529"/>
<dbReference type="Pfam" id="PF24883">
    <property type="entry name" value="NPHP3_N"/>
    <property type="match status" value="1"/>
</dbReference>
<dbReference type="OrthoDB" id="674604at2759"/>
<reference evidence="7 8" key="1">
    <citation type="submission" date="2019-01" db="EMBL/GenBank/DDBJ databases">
        <title>Intercellular communication is required for trap formation in the nematode-trapping fungus Duddingtonia flagrans.</title>
        <authorList>
            <person name="Youssar L."/>
            <person name="Wernet V."/>
            <person name="Hensel N."/>
            <person name="Hildebrandt H.-G."/>
            <person name="Fischer R."/>
        </authorList>
    </citation>
    <scope>NUCLEOTIDE SEQUENCE [LARGE SCALE GENOMIC DNA]</scope>
    <source>
        <strain evidence="7 8">CBS H-5679</strain>
    </source>
</reference>
<evidence type="ECO:0000256" key="4">
    <source>
        <dbReference type="SAM" id="Phobius"/>
    </source>
</evidence>
<dbReference type="CDD" id="cd00200">
    <property type="entry name" value="WD40"/>
    <property type="match status" value="2"/>
</dbReference>
<dbReference type="SUPFAM" id="SSF50978">
    <property type="entry name" value="WD40 repeat-like"/>
    <property type="match status" value="2"/>
</dbReference>
<feature type="repeat" description="WD" evidence="3">
    <location>
        <begin position="1043"/>
        <end position="1084"/>
    </location>
</feature>
<dbReference type="GO" id="GO:0035097">
    <property type="term" value="C:histone methyltransferase complex"/>
    <property type="evidence" value="ECO:0007669"/>
    <property type="project" value="UniProtKB-ARBA"/>
</dbReference>
<keyword evidence="1 3" id="KW-0853">WD repeat</keyword>
<keyword evidence="8" id="KW-1185">Reference proteome</keyword>
<keyword evidence="4" id="KW-0472">Membrane</keyword>
<dbReference type="GeneID" id="93588840"/>
<comment type="caution">
    <text evidence="7">The sequence shown here is derived from an EMBL/GenBank/DDBJ whole genome shotgun (WGS) entry which is preliminary data.</text>
</comment>
<dbReference type="EMBL" id="SAEB01000009">
    <property type="protein sequence ID" value="RVD82093.1"/>
    <property type="molecule type" value="Genomic_DNA"/>
</dbReference>
<feature type="repeat" description="WD" evidence="3">
    <location>
        <begin position="1252"/>
        <end position="1293"/>
    </location>
</feature>
<dbReference type="InterPro" id="IPR027417">
    <property type="entry name" value="P-loop_NTPase"/>
</dbReference>
<dbReference type="InterPro" id="IPR015943">
    <property type="entry name" value="WD40/YVTN_repeat-like_dom_sf"/>
</dbReference>
<keyword evidence="2" id="KW-0677">Repeat</keyword>
<dbReference type="InterPro" id="IPR035994">
    <property type="entry name" value="Nucleoside_phosphorylase_sf"/>
</dbReference>
<dbReference type="STRING" id="97331.A0A436ZTN4"/>
<feature type="transmembrane region" description="Helical" evidence="4">
    <location>
        <begin position="12"/>
        <end position="29"/>
    </location>
</feature>